<dbReference type="InterPro" id="IPR052732">
    <property type="entry name" value="Cell-binding_unc_protein"/>
</dbReference>
<proteinExistence type="predicted"/>
<dbReference type="Gene3D" id="3.40.50.300">
    <property type="entry name" value="P-loop containing nucleotide triphosphate hydrolases"/>
    <property type="match status" value="1"/>
</dbReference>
<dbReference type="Pfam" id="PF13671">
    <property type="entry name" value="AAA_33"/>
    <property type="match status" value="1"/>
</dbReference>
<dbReference type="RefSeq" id="WP_380803463.1">
    <property type="nucleotide sequence ID" value="NZ_JBHUIV010000018.1"/>
</dbReference>
<dbReference type="InterPro" id="IPR027417">
    <property type="entry name" value="P-loop_NTPase"/>
</dbReference>
<dbReference type="EMBL" id="JBHUIV010000018">
    <property type="protein sequence ID" value="MFD2202492.1"/>
    <property type="molecule type" value="Genomic_DNA"/>
</dbReference>
<protein>
    <submittedName>
        <fullName evidence="1">AAA family ATPase</fullName>
    </submittedName>
</protein>
<evidence type="ECO:0000313" key="2">
    <source>
        <dbReference type="Proteomes" id="UP001597414"/>
    </source>
</evidence>
<gene>
    <name evidence="1" type="ORF">ACFSKV_13030</name>
</gene>
<name>A0ABW5B8N1_9BACT</name>
<organism evidence="1 2">
    <name type="scientific">Shivajiella indica</name>
    <dbReference type="NCBI Taxonomy" id="872115"/>
    <lineage>
        <taxon>Bacteria</taxon>
        <taxon>Pseudomonadati</taxon>
        <taxon>Bacteroidota</taxon>
        <taxon>Cytophagia</taxon>
        <taxon>Cytophagales</taxon>
        <taxon>Cyclobacteriaceae</taxon>
        <taxon>Shivajiella</taxon>
    </lineage>
</organism>
<dbReference type="PANTHER" id="PTHR43883:SF1">
    <property type="entry name" value="GLUCONOKINASE"/>
    <property type="match status" value="1"/>
</dbReference>
<dbReference type="SUPFAM" id="SSF52540">
    <property type="entry name" value="P-loop containing nucleoside triphosphate hydrolases"/>
    <property type="match status" value="1"/>
</dbReference>
<dbReference type="Proteomes" id="UP001597414">
    <property type="component" value="Unassembled WGS sequence"/>
</dbReference>
<keyword evidence="2" id="KW-1185">Reference proteome</keyword>
<dbReference type="PANTHER" id="PTHR43883">
    <property type="entry name" value="SLR0207 PROTEIN"/>
    <property type="match status" value="1"/>
</dbReference>
<dbReference type="PIRSF" id="PIRSF037081">
    <property type="entry name" value="P-loop_All4644_prd"/>
    <property type="match status" value="1"/>
</dbReference>
<sequence length="170" mass="19559">MSQILMVMGLPGSGKSYFAKKLAHAIHAKYTGSDELRKKMGLMGHYDLKSKQQVYQAMINKAEKEILNQRNVVLDATFFLKNTRKLVEELGEKYRVDVVPILVEAEEKIIGERLSKPRKDSEADFQVYRQIKEAFEPLEGPYLTLVSTNENIEEILEKTLHHLKSRHGKN</sequence>
<evidence type="ECO:0000313" key="1">
    <source>
        <dbReference type="EMBL" id="MFD2202492.1"/>
    </source>
</evidence>
<dbReference type="InterPro" id="IPR017101">
    <property type="entry name" value="P-loop_ATP/GTP-bd_All4644_prd"/>
</dbReference>
<accession>A0ABW5B8N1</accession>
<comment type="caution">
    <text evidence="1">The sequence shown here is derived from an EMBL/GenBank/DDBJ whole genome shotgun (WGS) entry which is preliminary data.</text>
</comment>
<reference evidence="2" key="1">
    <citation type="journal article" date="2019" name="Int. J. Syst. Evol. Microbiol.">
        <title>The Global Catalogue of Microorganisms (GCM) 10K type strain sequencing project: providing services to taxonomists for standard genome sequencing and annotation.</title>
        <authorList>
            <consortium name="The Broad Institute Genomics Platform"/>
            <consortium name="The Broad Institute Genome Sequencing Center for Infectious Disease"/>
            <person name="Wu L."/>
            <person name="Ma J."/>
        </authorList>
    </citation>
    <scope>NUCLEOTIDE SEQUENCE [LARGE SCALE GENOMIC DNA]</scope>
    <source>
        <strain evidence="2">KCTC 19812</strain>
    </source>
</reference>